<feature type="region of interest" description="Disordered" evidence="1">
    <location>
        <begin position="365"/>
        <end position="392"/>
    </location>
</feature>
<organism evidence="3 4">
    <name type="scientific">Colletotrichum lupini</name>
    <dbReference type="NCBI Taxonomy" id="145971"/>
    <lineage>
        <taxon>Eukaryota</taxon>
        <taxon>Fungi</taxon>
        <taxon>Dikarya</taxon>
        <taxon>Ascomycota</taxon>
        <taxon>Pezizomycotina</taxon>
        <taxon>Sordariomycetes</taxon>
        <taxon>Hypocreomycetidae</taxon>
        <taxon>Glomerellales</taxon>
        <taxon>Glomerellaceae</taxon>
        <taxon>Colletotrichum</taxon>
        <taxon>Colletotrichum acutatum species complex</taxon>
    </lineage>
</organism>
<dbReference type="GeneID" id="73345864"/>
<dbReference type="Proteomes" id="UP000830671">
    <property type="component" value="Chromosome 6"/>
</dbReference>
<evidence type="ECO:0000256" key="2">
    <source>
        <dbReference type="SAM" id="Phobius"/>
    </source>
</evidence>
<evidence type="ECO:0000313" key="3">
    <source>
        <dbReference type="EMBL" id="UQC86388.1"/>
    </source>
</evidence>
<feature type="region of interest" description="Disordered" evidence="1">
    <location>
        <begin position="419"/>
        <end position="442"/>
    </location>
</feature>
<keyword evidence="4" id="KW-1185">Reference proteome</keyword>
<keyword evidence="2" id="KW-0472">Membrane</keyword>
<feature type="region of interest" description="Disordered" evidence="1">
    <location>
        <begin position="123"/>
        <end position="149"/>
    </location>
</feature>
<evidence type="ECO:0000256" key="1">
    <source>
        <dbReference type="SAM" id="MobiDB-lite"/>
    </source>
</evidence>
<gene>
    <name evidence="3" type="ORF">CLUP02_11889</name>
</gene>
<sequence length="666" mass="74319">MPDNTEKVVYISIEDCPNIQLHQTYPAHQGLFPFPSIRIRSSPYARTLNGQNASPIRLVASSSFHAGAGCIRPMASLRLNLTLAATGAVHRTVATGQIRSSNEPPFTLILNHPPLTDIMATTPSIDDHPRKTNDGLQPAPSYLTSREPENRFRSCQRLSADLGGQHCSRGSVRSMSRKHASHLLGRLNANLHLGFGFFDGRFDETLPRQREKRNVSNERNPNRYVNFDLHQASQTFTSAIDDPEPALALPPTIHCRYQHSSPENHHCNPSFGFHPLSKHRETKTESYLTHLMQGTPREKKTIEIHRRPQAFISFPCALPLLLHIGARAAAKNPHLLLTPNVRMRARAREPRAPSARAWWRGKPEEKMKATIAKGKPRASRHGTGTRPPRQLVPSCRRRIHPKDARTLFALLLAKDVKKNEGSRPNVRNRPPTTRKARKLSPPIHCNPIKTGFGGWAGEYPVQYVRTVCGSLSDCPPSDFQSWPIDPSNWGGGSHRNERIEKEDNTLTQRQSNPIGAKFTNALNGHDSIPEHTPAPPQCLTMLCRRGVAFFASLLPIAIGVSILAKKAWARQDPKMTRILYPLLSLSTPTQPAWWNDDAGNDGTSQPPKIKTRLMSFADPSIRRLRTLGFVMRSWEYGLGPKQGPASVAGEKTGLSRFQRSMLMPST</sequence>
<feature type="transmembrane region" description="Helical" evidence="2">
    <location>
        <begin position="546"/>
        <end position="564"/>
    </location>
</feature>
<proteinExistence type="predicted"/>
<reference evidence="3" key="1">
    <citation type="journal article" date="2021" name="Mol. Plant Microbe Interact.">
        <title>Complete Genome Sequence of the Plant-Pathogenic Fungus Colletotrichum lupini.</title>
        <authorList>
            <person name="Baroncelli R."/>
            <person name="Pensec F."/>
            <person name="Da Lio D."/>
            <person name="Boufleur T."/>
            <person name="Vicente I."/>
            <person name="Sarrocco S."/>
            <person name="Picot A."/>
            <person name="Baraldi E."/>
            <person name="Sukno S."/>
            <person name="Thon M."/>
            <person name="Le Floch G."/>
        </authorList>
    </citation>
    <scope>NUCLEOTIDE SEQUENCE</scope>
    <source>
        <strain evidence="3">IMI 504893</strain>
    </source>
</reference>
<feature type="region of interest" description="Disordered" evidence="1">
    <location>
        <begin position="503"/>
        <end position="529"/>
    </location>
</feature>
<dbReference type="KEGG" id="clup:CLUP02_11889"/>
<keyword evidence="2" id="KW-1133">Transmembrane helix</keyword>
<accession>A0A9Q8T027</accession>
<name>A0A9Q8T027_9PEZI</name>
<dbReference type="AlphaFoldDB" id="A0A9Q8T027"/>
<dbReference type="EMBL" id="CP019478">
    <property type="protein sequence ID" value="UQC86388.1"/>
    <property type="molecule type" value="Genomic_DNA"/>
</dbReference>
<keyword evidence="2" id="KW-0812">Transmembrane</keyword>
<protein>
    <submittedName>
        <fullName evidence="3">Uncharacterized protein</fullName>
    </submittedName>
</protein>
<dbReference type="RefSeq" id="XP_049147999.1">
    <property type="nucleotide sequence ID" value="XM_049290854.1"/>
</dbReference>
<evidence type="ECO:0000313" key="4">
    <source>
        <dbReference type="Proteomes" id="UP000830671"/>
    </source>
</evidence>